<proteinExistence type="predicted"/>
<keyword evidence="1" id="KW-1133">Transmembrane helix</keyword>
<sequence>LPALMLSFSPRDPNVMSITPEKEMVLLKKKDQFYIFWVGFFGSLLVVAGFYIFDKWFGKLGGTAAFSILTIIQSFVFIDLWLSHRHIHTNFRHLMSPLFFLAFSIPLVLQLGILSHPFSSAIFKVSPVNILTYVYFLIMASFTLLFIRVVKKIVKI</sequence>
<comment type="caution">
    <text evidence="3">The sequence shown here is derived from an EMBL/GenBank/DDBJ whole genome shotgun (WGS) entry which is preliminary data.</text>
</comment>
<dbReference type="InterPro" id="IPR006068">
    <property type="entry name" value="ATPase_P-typ_cation-transptr_C"/>
</dbReference>
<feature type="transmembrane region" description="Helical" evidence="1">
    <location>
        <begin position="130"/>
        <end position="150"/>
    </location>
</feature>
<dbReference type="InterPro" id="IPR023298">
    <property type="entry name" value="ATPase_P-typ_TM_dom_sf"/>
</dbReference>
<evidence type="ECO:0000313" key="4">
    <source>
        <dbReference type="Proteomes" id="UP000034127"/>
    </source>
</evidence>
<keyword evidence="1" id="KW-0472">Membrane</keyword>
<dbReference type="EMBL" id="LBPX01000045">
    <property type="protein sequence ID" value="KKP65728.1"/>
    <property type="molecule type" value="Genomic_DNA"/>
</dbReference>
<protein>
    <submittedName>
        <fullName evidence="3">Calcium-translocating P-type ATPase, PMCA-type</fullName>
    </submittedName>
</protein>
<feature type="non-terminal residue" evidence="3">
    <location>
        <position position="1"/>
    </location>
</feature>
<dbReference type="AlphaFoldDB" id="A0A0G0B8N0"/>
<evidence type="ECO:0000259" key="2">
    <source>
        <dbReference type="Pfam" id="PF00689"/>
    </source>
</evidence>
<evidence type="ECO:0000256" key="1">
    <source>
        <dbReference type="SAM" id="Phobius"/>
    </source>
</evidence>
<dbReference type="SUPFAM" id="SSF81665">
    <property type="entry name" value="Calcium ATPase, transmembrane domain M"/>
    <property type="match status" value="1"/>
</dbReference>
<feature type="transmembrane region" description="Helical" evidence="1">
    <location>
        <begin position="94"/>
        <end position="118"/>
    </location>
</feature>
<keyword evidence="1" id="KW-0812">Transmembrane</keyword>
<feature type="transmembrane region" description="Helical" evidence="1">
    <location>
        <begin position="33"/>
        <end position="52"/>
    </location>
</feature>
<dbReference type="Pfam" id="PF00689">
    <property type="entry name" value="Cation_ATPase_C"/>
    <property type="match status" value="1"/>
</dbReference>
<feature type="domain" description="Cation-transporting P-type ATPase C-terminal" evidence="2">
    <location>
        <begin position="1"/>
        <end position="153"/>
    </location>
</feature>
<feature type="transmembrane region" description="Helical" evidence="1">
    <location>
        <begin position="64"/>
        <end position="82"/>
    </location>
</feature>
<reference evidence="3 4" key="1">
    <citation type="journal article" date="2015" name="Nature">
        <title>rRNA introns, odd ribosomes, and small enigmatic genomes across a large radiation of phyla.</title>
        <authorList>
            <person name="Brown C.T."/>
            <person name="Hug L.A."/>
            <person name="Thomas B.C."/>
            <person name="Sharon I."/>
            <person name="Castelle C.J."/>
            <person name="Singh A."/>
            <person name="Wilkins M.J."/>
            <person name="Williams K.H."/>
            <person name="Banfield J.F."/>
        </authorList>
    </citation>
    <scope>NUCLEOTIDE SEQUENCE [LARGE SCALE GENOMIC DNA]</scope>
</reference>
<evidence type="ECO:0000313" key="3">
    <source>
        <dbReference type="EMBL" id="KKP65728.1"/>
    </source>
</evidence>
<accession>A0A0G0B8N0</accession>
<organism evidence="3 4">
    <name type="scientific">Candidatus Roizmanbacteria bacterium GW2011_GWC2_35_12</name>
    <dbReference type="NCBI Taxonomy" id="1618485"/>
    <lineage>
        <taxon>Bacteria</taxon>
        <taxon>Candidatus Roizmaniibacteriota</taxon>
    </lineage>
</organism>
<name>A0A0G0B8N0_9BACT</name>
<dbReference type="Proteomes" id="UP000034127">
    <property type="component" value="Unassembled WGS sequence"/>
</dbReference>
<gene>
    <name evidence="3" type="ORF">UR63_C0045G0001</name>
</gene>